<evidence type="ECO:0000313" key="1">
    <source>
        <dbReference type="EMBL" id="CAJ2655290.1"/>
    </source>
</evidence>
<reference evidence="1" key="1">
    <citation type="submission" date="2023-10" db="EMBL/GenBank/DDBJ databases">
        <authorList>
            <person name="Rodriguez Cubillos JULIANA M."/>
            <person name="De Vega J."/>
        </authorList>
    </citation>
    <scope>NUCLEOTIDE SEQUENCE</scope>
</reference>
<dbReference type="EMBL" id="CASHSV030000206">
    <property type="protein sequence ID" value="CAJ2655290.1"/>
    <property type="molecule type" value="Genomic_DNA"/>
</dbReference>
<organism evidence="1 2">
    <name type="scientific">Trifolium pratense</name>
    <name type="common">Red clover</name>
    <dbReference type="NCBI Taxonomy" id="57577"/>
    <lineage>
        <taxon>Eukaryota</taxon>
        <taxon>Viridiplantae</taxon>
        <taxon>Streptophyta</taxon>
        <taxon>Embryophyta</taxon>
        <taxon>Tracheophyta</taxon>
        <taxon>Spermatophyta</taxon>
        <taxon>Magnoliopsida</taxon>
        <taxon>eudicotyledons</taxon>
        <taxon>Gunneridae</taxon>
        <taxon>Pentapetalae</taxon>
        <taxon>rosids</taxon>
        <taxon>fabids</taxon>
        <taxon>Fabales</taxon>
        <taxon>Fabaceae</taxon>
        <taxon>Papilionoideae</taxon>
        <taxon>50 kb inversion clade</taxon>
        <taxon>NPAAA clade</taxon>
        <taxon>Hologalegina</taxon>
        <taxon>IRL clade</taxon>
        <taxon>Trifolieae</taxon>
        <taxon>Trifolium</taxon>
    </lineage>
</organism>
<comment type="caution">
    <text evidence="1">The sequence shown here is derived from an EMBL/GenBank/DDBJ whole genome shotgun (WGS) entry which is preliminary data.</text>
</comment>
<name>A0ACB0KD97_TRIPR</name>
<protein>
    <submittedName>
        <fullName evidence="1">Uncharacterized protein</fullName>
    </submittedName>
</protein>
<proteinExistence type="predicted"/>
<sequence length="313" mass="36116">MVEVADDDFYLPDECWELVFKFLIKYDYEENNHNHCFKSLSVVSKQFLSITNRLRNFVIIKSLTGPYLPSLFRRFPNLTSLSISSEYLDNLLCQISTFSLNVTWLHLRNVFPFPTNGLRAFSQNITTLTSLICSHAWLLNTADMFLIADCFPNLKLLDLNRCLDLCEVGTNYVLRRCCNIEYLSLAYCMGLKISEINFELPKLKMLNLTYTKVDDEILYVISKGCHGLLKLLLSNCYYITENGVKHVAENCTKLGEINLSGCDRVHRNIVRSMISIRPSLKKITAPPSFRFSKKNGRPILYHGCIIVTPHRRE</sequence>
<evidence type="ECO:0000313" key="2">
    <source>
        <dbReference type="Proteomes" id="UP001177021"/>
    </source>
</evidence>
<keyword evidence="2" id="KW-1185">Reference proteome</keyword>
<gene>
    <name evidence="1" type="ORF">MILVUS5_LOCUS22255</name>
</gene>
<accession>A0ACB0KD97</accession>
<dbReference type="Proteomes" id="UP001177021">
    <property type="component" value="Unassembled WGS sequence"/>
</dbReference>